<evidence type="ECO:0000313" key="13">
    <source>
        <dbReference type="Ensembl" id="ENSEBUP00000013619.1"/>
    </source>
</evidence>
<evidence type="ECO:0000256" key="3">
    <source>
        <dbReference type="ARBA" id="ARBA00022737"/>
    </source>
</evidence>
<keyword evidence="8" id="KW-0804">Transcription</keyword>
<keyword evidence="9" id="KW-0539">Nucleus</keyword>
<dbReference type="Proteomes" id="UP000694388">
    <property type="component" value="Unplaced"/>
</dbReference>
<dbReference type="GO" id="GO:0008270">
    <property type="term" value="F:zinc ion binding"/>
    <property type="evidence" value="ECO:0007669"/>
    <property type="project" value="UniProtKB-KW"/>
</dbReference>
<dbReference type="FunFam" id="3.30.160.60:FF:000624">
    <property type="entry name" value="zinc finger protein 697"/>
    <property type="match status" value="1"/>
</dbReference>
<evidence type="ECO:0000256" key="8">
    <source>
        <dbReference type="ARBA" id="ARBA00023163"/>
    </source>
</evidence>
<keyword evidence="5" id="KW-0862">Zinc</keyword>
<evidence type="ECO:0000256" key="5">
    <source>
        <dbReference type="ARBA" id="ARBA00022833"/>
    </source>
</evidence>
<comment type="subcellular location">
    <subcellularLocation>
        <location evidence="1">Nucleus</location>
    </subcellularLocation>
</comment>
<dbReference type="GO" id="GO:0000978">
    <property type="term" value="F:RNA polymerase II cis-regulatory region sequence-specific DNA binding"/>
    <property type="evidence" value="ECO:0007669"/>
    <property type="project" value="TreeGrafter"/>
</dbReference>
<evidence type="ECO:0000256" key="6">
    <source>
        <dbReference type="ARBA" id="ARBA00023015"/>
    </source>
</evidence>
<keyword evidence="4 10" id="KW-0863">Zinc-finger</keyword>
<feature type="compositionally biased region" description="Polar residues" evidence="11">
    <location>
        <begin position="1"/>
        <end position="16"/>
    </location>
</feature>
<name>A0A8C4QEQ0_EPTBU</name>
<dbReference type="Gene3D" id="3.30.160.60">
    <property type="entry name" value="Classic Zinc Finger"/>
    <property type="match status" value="2"/>
</dbReference>
<evidence type="ECO:0000256" key="9">
    <source>
        <dbReference type="ARBA" id="ARBA00023242"/>
    </source>
</evidence>
<dbReference type="GO" id="GO:0005634">
    <property type="term" value="C:nucleus"/>
    <property type="evidence" value="ECO:0007669"/>
    <property type="project" value="UniProtKB-SubCell"/>
</dbReference>
<dbReference type="PROSITE" id="PS00028">
    <property type="entry name" value="ZINC_FINGER_C2H2_1"/>
    <property type="match status" value="1"/>
</dbReference>
<reference evidence="13" key="1">
    <citation type="submission" date="2025-08" db="UniProtKB">
        <authorList>
            <consortium name="Ensembl"/>
        </authorList>
    </citation>
    <scope>IDENTIFICATION</scope>
</reference>
<protein>
    <recommendedName>
        <fullName evidence="12">C2H2-type domain-containing protein</fullName>
    </recommendedName>
</protein>
<keyword evidence="7" id="KW-0238">DNA-binding</keyword>
<keyword evidence="6" id="KW-0805">Transcription regulation</keyword>
<dbReference type="InterPro" id="IPR036236">
    <property type="entry name" value="Znf_C2H2_sf"/>
</dbReference>
<keyword evidence="14" id="KW-1185">Reference proteome</keyword>
<dbReference type="InterPro" id="IPR013087">
    <property type="entry name" value="Znf_C2H2_type"/>
</dbReference>
<dbReference type="Pfam" id="PF00096">
    <property type="entry name" value="zf-C2H2"/>
    <property type="match status" value="2"/>
</dbReference>
<evidence type="ECO:0000256" key="11">
    <source>
        <dbReference type="SAM" id="MobiDB-lite"/>
    </source>
</evidence>
<evidence type="ECO:0000256" key="10">
    <source>
        <dbReference type="PROSITE-ProRule" id="PRU00042"/>
    </source>
</evidence>
<evidence type="ECO:0000313" key="14">
    <source>
        <dbReference type="Proteomes" id="UP000694388"/>
    </source>
</evidence>
<keyword evidence="2" id="KW-0479">Metal-binding</keyword>
<sequence length="53" mass="5845">MQCSTCSQAFSHSSNLSKHKKIHTGVKPFKCSTCSKAFSHSSNLSKQKKCIQV</sequence>
<proteinExistence type="predicted"/>
<dbReference type="FunFam" id="3.30.160.60:FF:000325">
    <property type="entry name" value="ZFP90 zinc finger protein"/>
    <property type="match status" value="1"/>
</dbReference>
<dbReference type="PANTHER" id="PTHR23235">
    <property type="entry name" value="KRUEPPEL-LIKE TRANSCRIPTION FACTOR"/>
    <property type="match status" value="1"/>
</dbReference>
<dbReference type="PANTHER" id="PTHR23235:SF142">
    <property type="entry name" value="ZINC FINGER PROTEIN 384"/>
    <property type="match status" value="1"/>
</dbReference>
<reference evidence="13" key="2">
    <citation type="submission" date="2025-09" db="UniProtKB">
        <authorList>
            <consortium name="Ensembl"/>
        </authorList>
    </citation>
    <scope>IDENTIFICATION</scope>
</reference>
<feature type="domain" description="C2H2-type" evidence="12">
    <location>
        <begin position="29"/>
        <end position="53"/>
    </location>
</feature>
<evidence type="ECO:0000256" key="7">
    <source>
        <dbReference type="ARBA" id="ARBA00023125"/>
    </source>
</evidence>
<dbReference type="AlphaFoldDB" id="A0A8C4QEQ0"/>
<dbReference type="Ensembl" id="ENSEBUT00000014194.1">
    <property type="protein sequence ID" value="ENSEBUP00000013619.1"/>
    <property type="gene ID" value="ENSEBUG00000008596.1"/>
</dbReference>
<keyword evidence="3" id="KW-0677">Repeat</keyword>
<evidence type="ECO:0000256" key="2">
    <source>
        <dbReference type="ARBA" id="ARBA00022723"/>
    </source>
</evidence>
<feature type="domain" description="C2H2-type" evidence="12">
    <location>
        <begin position="1"/>
        <end position="28"/>
    </location>
</feature>
<feature type="region of interest" description="Disordered" evidence="11">
    <location>
        <begin position="1"/>
        <end position="21"/>
    </location>
</feature>
<evidence type="ECO:0000256" key="4">
    <source>
        <dbReference type="ARBA" id="ARBA00022771"/>
    </source>
</evidence>
<dbReference type="PROSITE" id="PS50157">
    <property type="entry name" value="ZINC_FINGER_C2H2_2"/>
    <property type="match status" value="2"/>
</dbReference>
<accession>A0A8C4QEQ0</accession>
<dbReference type="OMA" id="VYRHIRI"/>
<dbReference type="GO" id="GO:0000981">
    <property type="term" value="F:DNA-binding transcription factor activity, RNA polymerase II-specific"/>
    <property type="evidence" value="ECO:0007669"/>
    <property type="project" value="TreeGrafter"/>
</dbReference>
<dbReference type="SUPFAM" id="SSF57667">
    <property type="entry name" value="beta-beta-alpha zinc fingers"/>
    <property type="match status" value="1"/>
</dbReference>
<evidence type="ECO:0000256" key="1">
    <source>
        <dbReference type="ARBA" id="ARBA00004123"/>
    </source>
</evidence>
<evidence type="ECO:0000259" key="12">
    <source>
        <dbReference type="PROSITE" id="PS50157"/>
    </source>
</evidence>
<organism evidence="13 14">
    <name type="scientific">Eptatretus burgeri</name>
    <name type="common">Inshore hagfish</name>
    <dbReference type="NCBI Taxonomy" id="7764"/>
    <lineage>
        <taxon>Eukaryota</taxon>
        <taxon>Metazoa</taxon>
        <taxon>Chordata</taxon>
        <taxon>Craniata</taxon>
        <taxon>Vertebrata</taxon>
        <taxon>Cyclostomata</taxon>
        <taxon>Myxini</taxon>
        <taxon>Myxiniformes</taxon>
        <taxon>Myxinidae</taxon>
        <taxon>Eptatretinae</taxon>
        <taxon>Eptatretus</taxon>
    </lineage>
</organism>